<reference evidence="2 3" key="1">
    <citation type="journal article" date="2018" name="Evol. Lett.">
        <title>Horizontal gene cluster transfer increased hallucinogenic mushroom diversity.</title>
        <authorList>
            <person name="Reynolds H.T."/>
            <person name="Vijayakumar V."/>
            <person name="Gluck-Thaler E."/>
            <person name="Korotkin H.B."/>
            <person name="Matheny P.B."/>
            <person name="Slot J.C."/>
        </authorList>
    </citation>
    <scope>NUCLEOTIDE SEQUENCE [LARGE SCALE GENOMIC DNA]</scope>
    <source>
        <strain evidence="2 3">SRW20</strain>
    </source>
</reference>
<gene>
    <name evidence="2" type="ORF">CVT26_008863</name>
</gene>
<comment type="caution">
    <text evidence="2">The sequence shown here is derived from an EMBL/GenBank/DDBJ whole genome shotgun (WGS) entry which is preliminary data.</text>
</comment>
<proteinExistence type="predicted"/>
<dbReference type="InParanoid" id="A0A409X4F1"/>
<sequence length="176" mass="18084">MTCLNVLVDTRGGFEAGVVDELGVCTPALELELLRPSGVDPEEEDNDIEFGLNSLAAPVLLPVDLESENTLLLFAGVDVTVVDSSSSSPASAPAPPSRSRGGEDGLPITAITGALISRGGVPGEVEVEVEGLGVVGDGMGACKLEAEGVGKVEGKCGVEGESEGEREWEWECECGR</sequence>
<name>A0A409X4F1_9AGAR</name>
<organism evidence="2 3">
    <name type="scientific">Gymnopilus dilepis</name>
    <dbReference type="NCBI Taxonomy" id="231916"/>
    <lineage>
        <taxon>Eukaryota</taxon>
        <taxon>Fungi</taxon>
        <taxon>Dikarya</taxon>
        <taxon>Basidiomycota</taxon>
        <taxon>Agaricomycotina</taxon>
        <taxon>Agaricomycetes</taxon>
        <taxon>Agaricomycetidae</taxon>
        <taxon>Agaricales</taxon>
        <taxon>Agaricineae</taxon>
        <taxon>Hymenogastraceae</taxon>
        <taxon>Gymnopilus</taxon>
    </lineage>
</organism>
<dbReference type="EMBL" id="NHYE01004254">
    <property type="protein sequence ID" value="PPQ85629.1"/>
    <property type="molecule type" value="Genomic_DNA"/>
</dbReference>
<evidence type="ECO:0000256" key="1">
    <source>
        <dbReference type="SAM" id="MobiDB-lite"/>
    </source>
</evidence>
<evidence type="ECO:0000313" key="3">
    <source>
        <dbReference type="Proteomes" id="UP000284706"/>
    </source>
</evidence>
<dbReference type="Proteomes" id="UP000284706">
    <property type="component" value="Unassembled WGS sequence"/>
</dbReference>
<feature type="region of interest" description="Disordered" evidence="1">
    <location>
        <begin position="83"/>
        <end position="106"/>
    </location>
</feature>
<keyword evidence="3" id="KW-1185">Reference proteome</keyword>
<accession>A0A409X4F1</accession>
<evidence type="ECO:0000313" key="2">
    <source>
        <dbReference type="EMBL" id="PPQ85629.1"/>
    </source>
</evidence>
<protein>
    <submittedName>
        <fullName evidence="2">Uncharacterized protein</fullName>
    </submittedName>
</protein>
<dbReference type="AlphaFoldDB" id="A0A409X4F1"/>